<organism evidence="1 2">
    <name type="scientific">Streptacidiphilus cavernicola</name>
    <dbReference type="NCBI Taxonomy" id="3342716"/>
    <lineage>
        <taxon>Bacteria</taxon>
        <taxon>Bacillati</taxon>
        <taxon>Actinomycetota</taxon>
        <taxon>Actinomycetes</taxon>
        <taxon>Kitasatosporales</taxon>
        <taxon>Streptomycetaceae</taxon>
        <taxon>Streptacidiphilus</taxon>
    </lineage>
</organism>
<sequence length="243" mass="25942">MGKKNVRIPDDDELVRLASAACESAARKLRAATLLFDGGQWAEAFANAALGFEELGKAQLCMTVVGIPLPYRSDFPARQFDQWFNGHTVKAGFAHLVLRGLVDQDAPAAVADLMAEVDAAAARSNETKFRGLYVDLAADGSLLHPDDVSEADACWMVERLQRLLAWMGPIFADMAEDPGFLVFLGQYRDGLDADALAAAIDSGEDDFWSQMRAAVQGLGPVPGWLTGALPDEIASVLESGGAG</sequence>
<dbReference type="Pfam" id="PF18728">
    <property type="entry name" value="HEPN_AbiV"/>
    <property type="match status" value="1"/>
</dbReference>
<gene>
    <name evidence="1" type="ORF">ACEZDJ_30925</name>
</gene>
<evidence type="ECO:0000313" key="2">
    <source>
        <dbReference type="Proteomes" id="UP001592528"/>
    </source>
</evidence>
<accession>A0ABV6UWF0</accession>
<dbReference type="InterPro" id="IPR030987">
    <property type="entry name" value="AbiV"/>
</dbReference>
<comment type="caution">
    <text evidence="1">The sequence shown here is derived from an EMBL/GenBank/DDBJ whole genome shotgun (WGS) entry which is preliminary data.</text>
</comment>
<dbReference type="Proteomes" id="UP001592528">
    <property type="component" value="Unassembled WGS sequence"/>
</dbReference>
<dbReference type="EMBL" id="JBHEZZ010000023">
    <property type="protein sequence ID" value="MFC1405712.1"/>
    <property type="molecule type" value="Genomic_DNA"/>
</dbReference>
<dbReference type="RefSeq" id="WP_030263404.1">
    <property type="nucleotide sequence ID" value="NZ_JBHEZZ010000023.1"/>
</dbReference>
<proteinExistence type="predicted"/>
<keyword evidence="2" id="KW-1185">Reference proteome</keyword>
<reference evidence="1 2" key="1">
    <citation type="submission" date="2024-09" db="EMBL/GenBank/DDBJ databases">
        <authorList>
            <person name="Lee S.D."/>
        </authorList>
    </citation>
    <scope>NUCLEOTIDE SEQUENCE [LARGE SCALE GENOMIC DNA]</scope>
    <source>
        <strain evidence="1 2">N1-5</strain>
    </source>
</reference>
<evidence type="ECO:0000313" key="1">
    <source>
        <dbReference type="EMBL" id="MFC1405712.1"/>
    </source>
</evidence>
<protein>
    <submittedName>
        <fullName evidence="1">AbiV family abortive infection protein</fullName>
    </submittedName>
</protein>
<dbReference type="NCBIfam" id="TIGR04498">
    <property type="entry name" value="AbiV_defense"/>
    <property type="match status" value="1"/>
</dbReference>
<name>A0ABV6UWF0_9ACTN</name>